<accession>A0A8X6GMC1</accession>
<evidence type="ECO:0000313" key="2">
    <source>
        <dbReference type="Proteomes" id="UP000887116"/>
    </source>
</evidence>
<dbReference type="EMBL" id="BMAO01006249">
    <property type="protein sequence ID" value="GFR07262.1"/>
    <property type="molecule type" value="Genomic_DNA"/>
</dbReference>
<organism evidence="1 2">
    <name type="scientific">Trichonephila clavata</name>
    <name type="common">Joro spider</name>
    <name type="synonym">Nephila clavata</name>
    <dbReference type="NCBI Taxonomy" id="2740835"/>
    <lineage>
        <taxon>Eukaryota</taxon>
        <taxon>Metazoa</taxon>
        <taxon>Ecdysozoa</taxon>
        <taxon>Arthropoda</taxon>
        <taxon>Chelicerata</taxon>
        <taxon>Arachnida</taxon>
        <taxon>Araneae</taxon>
        <taxon>Araneomorphae</taxon>
        <taxon>Entelegynae</taxon>
        <taxon>Araneoidea</taxon>
        <taxon>Nephilidae</taxon>
        <taxon>Trichonephila</taxon>
    </lineage>
</organism>
<gene>
    <name evidence="1" type="ORF">TNCT_487301</name>
</gene>
<proteinExistence type="predicted"/>
<protein>
    <submittedName>
        <fullName evidence="1">Uncharacterized protein</fullName>
    </submittedName>
</protein>
<reference evidence="1" key="1">
    <citation type="submission" date="2020-07" db="EMBL/GenBank/DDBJ databases">
        <title>Multicomponent nature underlies the extraordinary mechanical properties of spider dragline silk.</title>
        <authorList>
            <person name="Kono N."/>
            <person name="Nakamura H."/>
            <person name="Mori M."/>
            <person name="Yoshida Y."/>
            <person name="Ohtoshi R."/>
            <person name="Malay A.D."/>
            <person name="Moran D.A.P."/>
            <person name="Tomita M."/>
            <person name="Numata K."/>
            <person name="Arakawa K."/>
        </authorList>
    </citation>
    <scope>NUCLEOTIDE SEQUENCE</scope>
</reference>
<dbReference type="Proteomes" id="UP000887116">
    <property type="component" value="Unassembled WGS sequence"/>
</dbReference>
<evidence type="ECO:0000313" key="1">
    <source>
        <dbReference type="EMBL" id="GFR07262.1"/>
    </source>
</evidence>
<dbReference type="AlphaFoldDB" id="A0A8X6GMC1"/>
<keyword evidence="2" id="KW-1185">Reference proteome</keyword>
<comment type="caution">
    <text evidence="1">The sequence shown here is derived from an EMBL/GenBank/DDBJ whole genome shotgun (WGS) entry which is preliminary data.</text>
</comment>
<name>A0A8X6GMC1_TRICU</name>
<sequence>MFFFNSKGVRECETYNKTKDTNENNKAIEKVNVAPENVKIPISFHLSTTTQSQDYQKIVPVHDLSFVTEWGIWTLKNTDTWKVIRKVVMTHRNSKFLDCFFMGFVPDISVQIDPPTSCIYTRSELCFLILFQKISDAKFCGMKGVISYESGC</sequence>